<evidence type="ECO:0000256" key="1">
    <source>
        <dbReference type="ARBA" id="ARBA00008987"/>
    </source>
</evidence>
<feature type="domain" description="Thioredoxin" evidence="10">
    <location>
        <begin position="1"/>
        <end position="106"/>
    </location>
</feature>
<evidence type="ECO:0000256" key="3">
    <source>
        <dbReference type="ARBA" id="ARBA00022982"/>
    </source>
</evidence>
<feature type="site" description="Contributes to redox potential value" evidence="8">
    <location>
        <position position="32"/>
    </location>
</feature>
<dbReference type="PANTHER" id="PTHR45663">
    <property type="entry name" value="GEO12009P1"/>
    <property type="match status" value="1"/>
</dbReference>
<evidence type="ECO:0000313" key="11">
    <source>
        <dbReference type="EMBL" id="TWW08791.1"/>
    </source>
</evidence>
<dbReference type="NCBIfam" id="TIGR01068">
    <property type="entry name" value="thioredoxin"/>
    <property type="match status" value="1"/>
</dbReference>
<evidence type="ECO:0000256" key="6">
    <source>
        <dbReference type="NCBIfam" id="TIGR01068"/>
    </source>
</evidence>
<reference evidence="11 12" key="2">
    <citation type="submission" date="2019-08" db="EMBL/GenBank/DDBJ databases">
        <authorList>
            <person name="Henke P."/>
        </authorList>
    </citation>
    <scope>NUCLEOTIDE SEQUENCE [LARGE SCALE GENOMIC DNA]</scope>
    <source>
        <strain evidence="11">Phe10_nw2017</strain>
    </source>
</reference>
<keyword evidence="2" id="KW-0813">Transport</keyword>
<feature type="site" description="Deprotonates C-terminal active site Cys" evidence="8">
    <location>
        <position position="24"/>
    </location>
</feature>
<dbReference type="GO" id="GO:0005737">
    <property type="term" value="C:cytoplasm"/>
    <property type="evidence" value="ECO:0007669"/>
    <property type="project" value="TreeGrafter"/>
</dbReference>
<dbReference type="PROSITE" id="PS51352">
    <property type="entry name" value="THIOREDOXIN_2"/>
    <property type="match status" value="1"/>
</dbReference>
<dbReference type="GO" id="GO:0015035">
    <property type="term" value="F:protein-disulfide reductase activity"/>
    <property type="evidence" value="ECO:0007669"/>
    <property type="project" value="UniProtKB-UniRule"/>
</dbReference>
<evidence type="ECO:0000256" key="2">
    <source>
        <dbReference type="ARBA" id="ARBA00022448"/>
    </source>
</evidence>
<evidence type="ECO:0000259" key="10">
    <source>
        <dbReference type="PROSITE" id="PS51352"/>
    </source>
</evidence>
<reference evidence="11 12" key="1">
    <citation type="submission" date="2019-08" db="EMBL/GenBank/DDBJ databases">
        <title>100 year-old enigma solved: identification of Planctomyces bekefii, the type genus and species of the phylum Planctomycetes.</title>
        <authorList>
            <person name="Svetlana D.N."/>
            <person name="Overmann J."/>
        </authorList>
    </citation>
    <scope>NUCLEOTIDE SEQUENCE [LARGE SCALE GENOMIC DNA]</scope>
    <source>
        <strain evidence="11">Phe10_nw2017</strain>
    </source>
</reference>
<feature type="active site" description="Nucleophile" evidence="8">
    <location>
        <position position="30"/>
    </location>
</feature>
<keyword evidence="12" id="KW-1185">Reference proteome</keyword>
<accession>A0A5C6M6X0</accession>
<dbReference type="AlphaFoldDB" id="A0A5C6M6X0"/>
<comment type="similarity">
    <text evidence="1 7">Belongs to the thioredoxin family.</text>
</comment>
<dbReference type="InterPro" id="IPR013766">
    <property type="entry name" value="Thioredoxin_domain"/>
</dbReference>
<feature type="site" description="Contributes to redox potential value" evidence="8">
    <location>
        <position position="31"/>
    </location>
</feature>
<proteinExistence type="inferred from homology"/>
<gene>
    <name evidence="11" type="primary">trx</name>
    <name evidence="11" type="ORF">E3A20_20780</name>
</gene>
<organism evidence="11 12">
    <name type="scientific">Planctomyces bekefii</name>
    <dbReference type="NCBI Taxonomy" id="1653850"/>
    <lineage>
        <taxon>Bacteria</taxon>
        <taxon>Pseudomonadati</taxon>
        <taxon>Planctomycetota</taxon>
        <taxon>Planctomycetia</taxon>
        <taxon>Planctomycetales</taxon>
        <taxon>Planctomycetaceae</taxon>
        <taxon>Planctomyces</taxon>
    </lineage>
</organism>
<name>A0A5C6M6X0_9PLAN</name>
<evidence type="ECO:0000256" key="8">
    <source>
        <dbReference type="PIRSR" id="PIRSR000077-1"/>
    </source>
</evidence>
<dbReference type="Gene3D" id="3.40.30.10">
    <property type="entry name" value="Glutaredoxin"/>
    <property type="match status" value="1"/>
</dbReference>
<dbReference type="Pfam" id="PF00085">
    <property type="entry name" value="Thioredoxin"/>
    <property type="match status" value="1"/>
</dbReference>
<comment type="caution">
    <text evidence="11">The sequence shown here is derived from an EMBL/GenBank/DDBJ whole genome shotgun (WGS) entry which is preliminary data.</text>
</comment>
<keyword evidence="5 9" id="KW-0676">Redox-active center</keyword>
<dbReference type="InterPro" id="IPR036249">
    <property type="entry name" value="Thioredoxin-like_sf"/>
</dbReference>
<dbReference type="PIRSF" id="PIRSF000077">
    <property type="entry name" value="Thioredoxin"/>
    <property type="match status" value="1"/>
</dbReference>
<sequence>MTKEVSDINFDQEVLQSSIPVLVDFWAPWCGPCRALGPTIDALAQELEGKVKILKLNTDENPESAVRFRINSIPNLIFFKDGKPVDQLIGAVDKSKILDTIAKFANNS</sequence>
<dbReference type="FunFam" id="3.40.30.10:FF:000001">
    <property type="entry name" value="Thioredoxin"/>
    <property type="match status" value="1"/>
</dbReference>
<dbReference type="PANTHER" id="PTHR45663:SF11">
    <property type="entry name" value="GEO12009P1"/>
    <property type="match status" value="1"/>
</dbReference>
<dbReference type="CDD" id="cd02947">
    <property type="entry name" value="TRX_family"/>
    <property type="match status" value="1"/>
</dbReference>
<dbReference type="Proteomes" id="UP000321083">
    <property type="component" value="Unassembled WGS sequence"/>
</dbReference>
<dbReference type="InterPro" id="IPR005746">
    <property type="entry name" value="Thioredoxin"/>
</dbReference>
<keyword evidence="3" id="KW-0249">Electron transport</keyword>
<evidence type="ECO:0000256" key="4">
    <source>
        <dbReference type="ARBA" id="ARBA00023157"/>
    </source>
</evidence>
<keyword evidence="4 9" id="KW-1015">Disulfide bond</keyword>
<dbReference type="PRINTS" id="PR00421">
    <property type="entry name" value="THIOREDOXIN"/>
</dbReference>
<dbReference type="SUPFAM" id="SSF52833">
    <property type="entry name" value="Thioredoxin-like"/>
    <property type="match status" value="1"/>
</dbReference>
<dbReference type="PROSITE" id="PS00194">
    <property type="entry name" value="THIOREDOXIN_1"/>
    <property type="match status" value="1"/>
</dbReference>
<evidence type="ECO:0000256" key="7">
    <source>
        <dbReference type="PIRNR" id="PIRNR000077"/>
    </source>
</evidence>
<dbReference type="InterPro" id="IPR017937">
    <property type="entry name" value="Thioredoxin_CS"/>
</dbReference>
<feature type="disulfide bond" description="Redox-active" evidence="9">
    <location>
        <begin position="30"/>
        <end position="33"/>
    </location>
</feature>
<evidence type="ECO:0000256" key="9">
    <source>
        <dbReference type="PIRSR" id="PIRSR000077-4"/>
    </source>
</evidence>
<evidence type="ECO:0000313" key="12">
    <source>
        <dbReference type="Proteomes" id="UP000321083"/>
    </source>
</evidence>
<protein>
    <recommendedName>
        <fullName evidence="6 7">Thioredoxin</fullName>
    </recommendedName>
</protein>
<evidence type="ECO:0000256" key="5">
    <source>
        <dbReference type="ARBA" id="ARBA00023284"/>
    </source>
</evidence>
<dbReference type="EMBL" id="SRHE01000502">
    <property type="protein sequence ID" value="TWW08791.1"/>
    <property type="molecule type" value="Genomic_DNA"/>
</dbReference>
<feature type="active site" description="Nucleophile" evidence="8">
    <location>
        <position position="33"/>
    </location>
</feature>